<dbReference type="AlphaFoldDB" id="A0AAU7X962"/>
<evidence type="ECO:0000256" key="1">
    <source>
        <dbReference type="SAM" id="SignalP"/>
    </source>
</evidence>
<protein>
    <submittedName>
        <fullName evidence="3">Dienelactone hydrolase family protein</fullName>
        <ecNumber evidence="3">3.1.-.-</ecNumber>
    </submittedName>
</protein>
<feature type="chain" id="PRO_5043324923" evidence="1">
    <location>
        <begin position="37"/>
        <end position="274"/>
    </location>
</feature>
<reference evidence="3" key="1">
    <citation type="submission" date="2024-06" db="EMBL/GenBank/DDBJ databases">
        <title>Methylostella associata gen. nov., sp. nov., a novel Ancalomicrobiaceae-affiliated facultatively methylotrophic bacteria that feed on methanotrophs of the genus Methylococcus.</title>
        <authorList>
            <person name="Saltykova V."/>
            <person name="Danilova O.V."/>
            <person name="Oshkin I.Y."/>
            <person name="Belova S.E."/>
            <person name="Pimenov N.V."/>
            <person name="Dedysh S.N."/>
        </authorList>
    </citation>
    <scope>NUCLEOTIDE SEQUENCE</scope>
    <source>
        <strain evidence="3">S20</strain>
    </source>
</reference>
<keyword evidence="3" id="KW-0378">Hydrolase</keyword>
<proteinExistence type="predicted"/>
<dbReference type="Gene3D" id="3.40.50.1820">
    <property type="entry name" value="alpha/beta hydrolase"/>
    <property type="match status" value="1"/>
</dbReference>
<keyword evidence="1" id="KW-0732">Signal</keyword>
<dbReference type="KEGG" id="mflg:ABS361_13935"/>
<dbReference type="PANTHER" id="PTHR46623">
    <property type="entry name" value="CARBOXYMETHYLENEBUTENOLIDASE-RELATED"/>
    <property type="match status" value="1"/>
</dbReference>
<feature type="signal peptide" evidence="1">
    <location>
        <begin position="1"/>
        <end position="36"/>
    </location>
</feature>
<gene>
    <name evidence="3" type="ORF">ABS361_13935</name>
</gene>
<dbReference type="InterPro" id="IPR002925">
    <property type="entry name" value="Dienelactn_hydro"/>
</dbReference>
<dbReference type="SUPFAM" id="SSF53474">
    <property type="entry name" value="alpha/beta-Hydrolases"/>
    <property type="match status" value="1"/>
</dbReference>
<name>A0AAU7X962_9HYPH</name>
<dbReference type="RefSeq" id="WP_407048298.1">
    <property type="nucleotide sequence ID" value="NZ_CP158568.1"/>
</dbReference>
<dbReference type="PROSITE" id="PS51318">
    <property type="entry name" value="TAT"/>
    <property type="match status" value="1"/>
</dbReference>
<evidence type="ECO:0000259" key="2">
    <source>
        <dbReference type="Pfam" id="PF01738"/>
    </source>
</evidence>
<accession>A0AAU7X962</accession>
<organism evidence="3">
    <name type="scientific">Methyloraptor flagellatus</name>
    <dbReference type="NCBI Taxonomy" id="3162530"/>
    <lineage>
        <taxon>Bacteria</taxon>
        <taxon>Pseudomonadati</taxon>
        <taxon>Pseudomonadota</taxon>
        <taxon>Alphaproteobacteria</taxon>
        <taxon>Hyphomicrobiales</taxon>
        <taxon>Ancalomicrobiaceae</taxon>
        <taxon>Methyloraptor</taxon>
    </lineage>
</organism>
<dbReference type="EC" id="3.1.-.-" evidence="3"/>
<dbReference type="InterPro" id="IPR006311">
    <property type="entry name" value="TAT_signal"/>
</dbReference>
<feature type="domain" description="Dienelactone hydrolase" evidence="2">
    <location>
        <begin position="65"/>
        <end position="270"/>
    </location>
</feature>
<dbReference type="InterPro" id="IPR051049">
    <property type="entry name" value="Dienelactone_hydrolase-like"/>
</dbReference>
<sequence length="274" mass="29760">MSTSRITSFRPTRRSLILGAAALATPAMLSPDTAFAQEAEPALDPRFVGETVSFPAKRWTMKGWLVRTRSGGRRPGVLVLPDQRGSTPSFRNIARRLAAEGFVAFVPDLGAPFGLEGGGDDARIAIAKLTTAEVVQLFDASLDTLARQQDCNGSVGGLGYIWGGSFVLQLAMATPSKLKCGVAYYTLPPSPDKAQTIKVPMQFHYAEQDARTGPVIDAFEKQLIGHSKVYEQYIYDGVGASFANETMTRAFNREATELAWERTIAFFRKTLATA</sequence>
<dbReference type="Pfam" id="PF01738">
    <property type="entry name" value="DLH"/>
    <property type="match status" value="1"/>
</dbReference>
<dbReference type="InterPro" id="IPR029058">
    <property type="entry name" value="AB_hydrolase_fold"/>
</dbReference>
<dbReference type="EMBL" id="CP158568">
    <property type="protein sequence ID" value="XBY43198.1"/>
    <property type="molecule type" value="Genomic_DNA"/>
</dbReference>
<dbReference type="GO" id="GO:0016787">
    <property type="term" value="F:hydrolase activity"/>
    <property type="evidence" value="ECO:0007669"/>
    <property type="project" value="UniProtKB-KW"/>
</dbReference>
<evidence type="ECO:0000313" key="3">
    <source>
        <dbReference type="EMBL" id="XBY43198.1"/>
    </source>
</evidence>
<dbReference type="PANTHER" id="PTHR46623:SF6">
    <property type="entry name" value="ALPHA_BETA-HYDROLASES SUPERFAMILY PROTEIN"/>
    <property type="match status" value="1"/>
</dbReference>